<dbReference type="PIRSF" id="PIRSF036492">
    <property type="entry name" value="ALDH"/>
    <property type="match status" value="1"/>
</dbReference>
<evidence type="ECO:0000256" key="6">
    <source>
        <dbReference type="ARBA" id="ARBA00023306"/>
    </source>
</evidence>
<dbReference type="Gene3D" id="3.40.309.10">
    <property type="entry name" value="Aldehyde Dehydrogenase, Chain A, domain 2"/>
    <property type="match status" value="1"/>
</dbReference>
<dbReference type="Gene3D" id="3.30.170.10">
    <property type="entry name" value="Cyclin-dependent kinase, regulatory subunit"/>
    <property type="match status" value="1"/>
</dbReference>
<keyword evidence="5 8" id="KW-0560">Oxidoreductase</keyword>
<name>A0A2A2KU91_9BILA</name>
<dbReference type="FunFam" id="3.30.170.10:FF:000001">
    <property type="entry name" value="Cyclin-dependent kinases regulatory subunit"/>
    <property type="match status" value="1"/>
</dbReference>
<dbReference type="InterPro" id="IPR036858">
    <property type="entry name" value="Cyclin-dep_kinase_reg-sub_sf"/>
</dbReference>
<dbReference type="GO" id="GO:0006081">
    <property type="term" value="P:aldehyde metabolic process"/>
    <property type="evidence" value="ECO:0007669"/>
    <property type="project" value="InterPro"/>
</dbReference>
<dbReference type="CDD" id="cd07087">
    <property type="entry name" value="ALDH_F3-13-14_CALDH-like"/>
    <property type="match status" value="1"/>
</dbReference>
<dbReference type="SUPFAM" id="SSF53720">
    <property type="entry name" value="ALDH-like"/>
    <property type="match status" value="1"/>
</dbReference>
<evidence type="ECO:0000256" key="4">
    <source>
        <dbReference type="ARBA" id="ARBA00022776"/>
    </source>
</evidence>
<dbReference type="PROSITE" id="PS00687">
    <property type="entry name" value="ALDEHYDE_DEHYDR_GLU"/>
    <property type="match status" value="1"/>
</dbReference>
<feature type="domain" description="Aldehyde dehydrogenase" evidence="13">
    <location>
        <begin position="81"/>
        <end position="515"/>
    </location>
</feature>
<evidence type="ECO:0000256" key="3">
    <source>
        <dbReference type="ARBA" id="ARBA00022618"/>
    </source>
</evidence>
<sequence>MTTGPNDFYYSARYQDDEYEYRHVHITREVAKLIPKDRLMSESEWRSYGIQQSVGWEHYMIHDPERHVLLFRRPLPRPPSQFSSASAKDRRQLVEEQREYYRSGATRDLAKRKEVLLQLKQLFIDNKQAFDDAIYADLHRTSESISEAGYMVYEIDGLLKNMDEWEKPEKFPLVLPHLKEEEDDVWLVREPLGVVLVISPWNYPLLTAAPFVTAIAAGNTVIVKPAELAPHFSHLFASLINAKFDKRLLVVVEGAVPETTELLKEKFDHIFYTGNPTVGKIIMAAAAKHLTPVTLELGGKNPVYVDADADLEDAAKKIVGVKIQNCGQICLNVDHILTDADTKPKLLEAIKKELVKLEPLKINPVYPRIIHERHFDRLSNLLSNTKGRLYYKSSEESDRADKFIAPHLLEIDFDDAFMTEEIFGPILVVLTIESFDKALDYIKRNEKPLGAYIFTTDPEKTRRFIRETSSGGVTVNSVMDHAMLPHLPFGGTGNSGMGKMHHLWTYDALTHRKTVFTRNGVGKKLPNI</sequence>
<dbReference type="InterPro" id="IPR012394">
    <property type="entry name" value="Aldehyde_DH_NAD(P)"/>
</dbReference>
<dbReference type="PROSITE" id="PS00945">
    <property type="entry name" value="CKS_2"/>
    <property type="match status" value="1"/>
</dbReference>
<evidence type="ECO:0000256" key="7">
    <source>
        <dbReference type="ARBA" id="ARBA00066120"/>
    </source>
</evidence>
<dbReference type="GO" id="GO:0016538">
    <property type="term" value="F:cyclin-dependent protein serine/threonine kinase regulator activity"/>
    <property type="evidence" value="ECO:0007669"/>
    <property type="project" value="InterPro"/>
</dbReference>
<dbReference type="InterPro" id="IPR016163">
    <property type="entry name" value="Ald_DH_C"/>
</dbReference>
<accession>A0A2A2KU91</accession>
<dbReference type="InterPro" id="IPR000789">
    <property type="entry name" value="Cyclin-dep_kinase_reg-sub"/>
</dbReference>
<dbReference type="Pfam" id="PF00171">
    <property type="entry name" value="Aldedh"/>
    <property type="match status" value="1"/>
</dbReference>
<evidence type="ECO:0000256" key="10">
    <source>
        <dbReference type="PROSITE-ProRule" id="PRU10007"/>
    </source>
</evidence>
<dbReference type="GO" id="GO:0004029">
    <property type="term" value="F:aldehyde dehydrogenase (NAD+) activity"/>
    <property type="evidence" value="ECO:0007669"/>
    <property type="project" value="TreeGrafter"/>
</dbReference>
<organism evidence="14 15">
    <name type="scientific">Diploscapter pachys</name>
    <dbReference type="NCBI Taxonomy" id="2018661"/>
    <lineage>
        <taxon>Eukaryota</taxon>
        <taxon>Metazoa</taxon>
        <taxon>Ecdysozoa</taxon>
        <taxon>Nematoda</taxon>
        <taxon>Chromadorea</taxon>
        <taxon>Rhabditida</taxon>
        <taxon>Rhabditina</taxon>
        <taxon>Rhabditomorpha</taxon>
        <taxon>Rhabditoidea</taxon>
        <taxon>Rhabditidae</taxon>
        <taxon>Diploscapter</taxon>
    </lineage>
</organism>
<feature type="active site" evidence="9 10">
    <location>
        <position position="296"/>
    </location>
</feature>
<dbReference type="InterPro" id="IPR029510">
    <property type="entry name" value="Ald_DH_CS_GLU"/>
</dbReference>
<proteinExistence type="inferred from homology"/>
<dbReference type="Proteomes" id="UP000218231">
    <property type="component" value="Unassembled WGS sequence"/>
</dbReference>
<evidence type="ECO:0000256" key="5">
    <source>
        <dbReference type="ARBA" id="ARBA00023002"/>
    </source>
</evidence>
<dbReference type="InterPro" id="IPR015590">
    <property type="entry name" value="Aldehyde_DH_dom"/>
</dbReference>
<dbReference type="Gene3D" id="3.40.605.10">
    <property type="entry name" value="Aldehyde Dehydrogenase, Chain A, domain 1"/>
    <property type="match status" value="1"/>
</dbReference>
<keyword evidence="4" id="KW-0498">Mitosis</keyword>
<gene>
    <name evidence="14" type="ORF">WR25_15262</name>
</gene>
<keyword evidence="3 12" id="KW-0132">Cell division</keyword>
<evidence type="ECO:0000256" key="9">
    <source>
        <dbReference type="PIRSR" id="PIRSR036492-1"/>
    </source>
</evidence>
<comment type="subunit">
    <text evidence="7">Forms a homohexamer that can probably bind six kinase subunits. Interacts with cdk-1.</text>
</comment>
<evidence type="ECO:0000256" key="2">
    <source>
        <dbReference type="ARBA" id="ARBA00009986"/>
    </source>
</evidence>
<dbReference type="SMART" id="SM01084">
    <property type="entry name" value="CKS"/>
    <property type="match status" value="1"/>
</dbReference>
<dbReference type="InterPro" id="IPR016161">
    <property type="entry name" value="Ald_DH/histidinol_DH"/>
</dbReference>
<dbReference type="GO" id="GO:0005737">
    <property type="term" value="C:cytoplasm"/>
    <property type="evidence" value="ECO:0007669"/>
    <property type="project" value="TreeGrafter"/>
</dbReference>
<evidence type="ECO:0000313" key="14">
    <source>
        <dbReference type="EMBL" id="PAV77576.1"/>
    </source>
</evidence>
<dbReference type="STRING" id="2018661.A0A2A2KU91"/>
<dbReference type="PANTHER" id="PTHR43570:SF16">
    <property type="entry name" value="ALDEHYDE DEHYDROGENASE TYPE III, ISOFORM Q"/>
    <property type="match status" value="1"/>
</dbReference>
<comment type="similarity">
    <text evidence="2 8 11">Belongs to the aldehyde dehydrogenase family.</text>
</comment>
<keyword evidence="15" id="KW-1185">Reference proteome</keyword>
<evidence type="ECO:0000256" key="11">
    <source>
        <dbReference type="RuleBase" id="RU003345"/>
    </source>
</evidence>
<protein>
    <recommendedName>
        <fullName evidence="8">Aldehyde dehydrogenase</fullName>
    </recommendedName>
</protein>
<keyword evidence="6 12" id="KW-0131">Cell cycle</keyword>
<dbReference type="AlphaFoldDB" id="A0A2A2KU91"/>
<dbReference type="InterPro" id="IPR016162">
    <property type="entry name" value="Ald_DH_N"/>
</dbReference>
<comment type="caution">
    <text evidence="14">The sequence shown here is derived from an EMBL/GenBank/DDBJ whole genome shotgun (WGS) entry which is preliminary data.</text>
</comment>
<evidence type="ECO:0000259" key="13">
    <source>
        <dbReference type="Pfam" id="PF00171"/>
    </source>
</evidence>
<dbReference type="EMBL" id="LIAE01007686">
    <property type="protein sequence ID" value="PAV77576.1"/>
    <property type="molecule type" value="Genomic_DNA"/>
</dbReference>
<reference evidence="14 15" key="1">
    <citation type="journal article" date="2017" name="Curr. Biol.">
        <title>Genome architecture and evolution of a unichromosomal asexual nematode.</title>
        <authorList>
            <person name="Fradin H."/>
            <person name="Zegar C."/>
            <person name="Gutwein M."/>
            <person name="Lucas J."/>
            <person name="Kovtun M."/>
            <person name="Corcoran D."/>
            <person name="Baugh L.R."/>
            <person name="Kiontke K."/>
            <person name="Gunsalus K."/>
            <person name="Fitch D.H."/>
            <person name="Piano F."/>
        </authorList>
    </citation>
    <scope>NUCLEOTIDE SEQUENCE [LARGE SCALE GENOMIC DNA]</scope>
    <source>
        <strain evidence="14">PF1309</strain>
    </source>
</reference>
<dbReference type="PRINTS" id="PR00296">
    <property type="entry name" value="CYCLINKINASE"/>
</dbReference>
<evidence type="ECO:0000313" key="15">
    <source>
        <dbReference type="Proteomes" id="UP000218231"/>
    </source>
</evidence>
<dbReference type="SUPFAM" id="SSF55637">
    <property type="entry name" value="Cell cycle regulatory proteins"/>
    <property type="match status" value="1"/>
</dbReference>
<evidence type="ECO:0000256" key="1">
    <source>
        <dbReference type="ARBA" id="ARBA00007782"/>
    </source>
</evidence>
<dbReference type="FunFam" id="3.40.605.10:FF:000004">
    <property type="entry name" value="Aldehyde dehydrogenase"/>
    <property type="match status" value="1"/>
</dbReference>
<comment type="function">
    <text evidence="12">Binds to the catalytic subunit of the cyclin dependent kinases and is essential for their biological function.</text>
</comment>
<feature type="active site" evidence="9">
    <location>
        <position position="330"/>
    </location>
</feature>
<evidence type="ECO:0000256" key="12">
    <source>
        <dbReference type="RuleBase" id="RU311113"/>
    </source>
</evidence>
<comment type="similarity">
    <text evidence="1 12">Belongs to the CKS family.</text>
</comment>
<dbReference type="OrthoDB" id="440325at2759"/>
<dbReference type="PANTHER" id="PTHR43570">
    <property type="entry name" value="ALDEHYDE DEHYDROGENASE"/>
    <property type="match status" value="1"/>
</dbReference>
<dbReference type="Pfam" id="PF01111">
    <property type="entry name" value="CKS"/>
    <property type="match status" value="1"/>
</dbReference>
<dbReference type="GO" id="GO:0051301">
    <property type="term" value="P:cell division"/>
    <property type="evidence" value="ECO:0007669"/>
    <property type="project" value="UniProtKB-UniRule"/>
</dbReference>
<evidence type="ECO:0000256" key="8">
    <source>
        <dbReference type="PIRNR" id="PIRNR036492"/>
    </source>
</evidence>